<keyword evidence="3" id="KW-1185">Reference proteome</keyword>
<evidence type="ECO:0000313" key="2">
    <source>
        <dbReference type="EMBL" id="KAJ8971598.1"/>
    </source>
</evidence>
<reference evidence="2" key="1">
    <citation type="journal article" date="2023" name="Insect Mol. Biol.">
        <title>Genome sequencing provides insights into the evolution of gene families encoding plant cell wall-degrading enzymes in longhorned beetles.</title>
        <authorList>
            <person name="Shin N.R."/>
            <person name="Okamura Y."/>
            <person name="Kirsch R."/>
            <person name="Pauchet Y."/>
        </authorList>
    </citation>
    <scope>NUCLEOTIDE SEQUENCE</scope>
    <source>
        <strain evidence="2">RBIC_L_NR</strain>
    </source>
</reference>
<gene>
    <name evidence="2" type="ORF">NQ314_000613</name>
</gene>
<keyword evidence="1" id="KW-1133">Transmembrane helix</keyword>
<organism evidence="2 3">
    <name type="scientific">Rhamnusium bicolor</name>
    <dbReference type="NCBI Taxonomy" id="1586634"/>
    <lineage>
        <taxon>Eukaryota</taxon>
        <taxon>Metazoa</taxon>
        <taxon>Ecdysozoa</taxon>
        <taxon>Arthropoda</taxon>
        <taxon>Hexapoda</taxon>
        <taxon>Insecta</taxon>
        <taxon>Pterygota</taxon>
        <taxon>Neoptera</taxon>
        <taxon>Endopterygota</taxon>
        <taxon>Coleoptera</taxon>
        <taxon>Polyphaga</taxon>
        <taxon>Cucujiformia</taxon>
        <taxon>Chrysomeloidea</taxon>
        <taxon>Cerambycidae</taxon>
        <taxon>Lepturinae</taxon>
        <taxon>Rhagiini</taxon>
        <taxon>Rhamnusium</taxon>
    </lineage>
</organism>
<keyword evidence="1" id="KW-0472">Membrane</keyword>
<protein>
    <submittedName>
        <fullName evidence="2">Uncharacterized protein</fullName>
    </submittedName>
</protein>
<dbReference type="AlphaFoldDB" id="A0AAV8ZUD4"/>
<evidence type="ECO:0000313" key="3">
    <source>
        <dbReference type="Proteomes" id="UP001162156"/>
    </source>
</evidence>
<proteinExistence type="predicted"/>
<evidence type="ECO:0000256" key="1">
    <source>
        <dbReference type="SAM" id="Phobius"/>
    </source>
</evidence>
<keyword evidence="1" id="KW-0812">Transmembrane</keyword>
<sequence>MDNEDFLMFYLLYLSYLYVCHVNLSQARRRRWWVRDIYLNRDEAGYFNKMFKNMKEKDPEEFFKHTRMDRHIYDLLLSQTKDHLTKKSIRTPINFECRLVVTLTLYCPVNYVDGEDTDGMVHLGEWRNETDPLRQARFGSNNSTRNAFHLRESLTSYFLAEGAVPF</sequence>
<feature type="transmembrane region" description="Helical" evidence="1">
    <location>
        <begin position="6"/>
        <end position="24"/>
    </location>
</feature>
<dbReference type="Proteomes" id="UP001162156">
    <property type="component" value="Unassembled WGS sequence"/>
</dbReference>
<accession>A0AAV8ZUD4</accession>
<comment type="caution">
    <text evidence="2">The sequence shown here is derived from an EMBL/GenBank/DDBJ whole genome shotgun (WGS) entry which is preliminary data.</text>
</comment>
<dbReference type="EMBL" id="JANEYF010000183">
    <property type="protein sequence ID" value="KAJ8971598.1"/>
    <property type="molecule type" value="Genomic_DNA"/>
</dbReference>
<name>A0AAV8ZUD4_9CUCU</name>
<feature type="non-terminal residue" evidence="2">
    <location>
        <position position="166"/>
    </location>
</feature>